<dbReference type="STRING" id="643867.Ftrac_0500"/>
<accession>E4TPA2</accession>
<keyword evidence="1" id="KW-1133">Transmembrane helix</keyword>
<dbReference type="EMBL" id="CP002349">
    <property type="protein sequence ID" value="ADR20505.1"/>
    <property type="molecule type" value="Genomic_DNA"/>
</dbReference>
<dbReference type="HOGENOM" id="CLU_760318_0_0_10"/>
<feature type="transmembrane region" description="Helical" evidence="1">
    <location>
        <begin position="12"/>
        <end position="31"/>
    </location>
</feature>
<dbReference type="KEGG" id="mtt:Ftrac_0500"/>
<proteinExistence type="predicted"/>
<keyword evidence="1" id="KW-0472">Membrane</keyword>
<evidence type="ECO:0000313" key="2">
    <source>
        <dbReference type="EMBL" id="ADR20505.1"/>
    </source>
</evidence>
<dbReference type="AlphaFoldDB" id="E4TPA2"/>
<dbReference type="Proteomes" id="UP000008720">
    <property type="component" value="Chromosome"/>
</dbReference>
<keyword evidence="3" id="KW-1185">Reference proteome</keyword>
<gene>
    <name evidence="2" type="ordered locus">Ftrac_0500</name>
</gene>
<keyword evidence="1" id="KW-0812">Transmembrane</keyword>
<sequence length="364" mass="42203">MCYQNHQSLGRNHFYIKFFTIITLLLGGIFISPSMGQVFNPWGPPPNDKNIDANFLRKLANHFSAEVAIGYGSTRYRQNLDQYQIYSNNASLYLLAEDSLGNTVGIGNWLNNPLVTDTINTTSAAYYQSNLNESDANRNYVIDSLEKRLVGGGNAIPIHLKIHFNYERFRIGAGATFEINTKANMQLKGFPDYIASYQSDFSRFFTRKYYLTAGFHYYDFWDFSYFADLEYGNFRLSESAFPTGNVSTSNYWNISFPIEKNFSEYFRLVMRPSVDLKSINTIMPTGQSIKTNMWNLQFQVGIRVSFPLFKKCPIGNCEAQKEHHHIDKKFRGQPIYKWQNPKVGENHPYNLNEKRESFPFLKRK</sequence>
<name>E4TPA2_MARTH</name>
<reference evidence="2 3" key="1">
    <citation type="journal article" date="2011" name="Stand. Genomic Sci.">
        <title>Complete genome sequence of Marivirga tractuosa type strain (H-43).</title>
        <authorList>
            <person name="Pagani I."/>
            <person name="Chertkov O."/>
            <person name="Lapidus A."/>
            <person name="Lucas S."/>
            <person name="Del Rio T.G."/>
            <person name="Tice H."/>
            <person name="Copeland A."/>
            <person name="Cheng J.F."/>
            <person name="Nolan M."/>
            <person name="Saunders E."/>
            <person name="Pitluck S."/>
            <person name="Held B."/>
            <person name="Goodwin L."/>
            <person name="Liolios K."/>
            <person name="Ovchinikova G."/>
            <person name="Ivanova N."/>
            <person name="Mavromatis K."/>
            <person name="Pati A."/>
            <person name="Chen A."/>
            <person name="Palaniappan K."/>
            <person name="Land M."/>
            <person name="Hauser L."/>
            <person name="Jeffries C.D."/>
            <person name="Detter J.C."/>
            <person name="Han C."/>
            <person name="Tapia R."/>
            <person name="Ngatchou-Djao O.D."/>
            <person name="Rohde M."/>
            <person name="Goker M."/>
            <person name="Spring S."/>
            <person name="Sikorski J."/>
            <person name="Woyke T."/>
            <person name="Bristow J."/>
            <person name="Eisen J.A."/>
            <person name="Markowitz V."/>
            <person name="Hugenholtz P."/>
            <person name="Klenk H.P."/>
            <person name="Kyrpides N.C."/>
        </authorList>
    </citation>
    <scope>NUCLEOTIDE SEQUENCE [LARGE SCALE GENOMIC DNA]</scope>
    <source>
        <strain evidence="3">ATCC 23168 / DSM 4126 / NBRC 15989 / NCIMB 1408 / VKM B-1430 / H-43</strain>
    </source>
</reference>
<evidence type="ECO:0000313" key="3">
    <source>
        <dbReference type="Proteomes" id="UP000008720"/>
    </source>
</evidence>
<protein>
    <submittedName>
        <fullName evidence="2">Uncharacterized protein</fullName>
    </submittedName>
</protein>
<evidence type="ECO:0000256" key="1">
    <source>
        <dbReference type="SAM" id="Phobius"/>
    </source>
</evidence>
<organism evidence="2 3">
    <name type="scientific">Marivirga tractuosa (strain ATCC 23168 / DSM 4126 / NBRC 15989 / NCIMB 1408 / VKM B-1430 / H-43)</name>
    <name type="common">Microscilla tractuosa</name>
    <name type="synonym">Flexibacter tractuosus</name>
    <dbReference type="NCBI Taxonomy" id="643867"/>
    <lineage>
        <taxon>Bacteria</taxon>
        <taxon>Pseudomonadati</taxon>
        <taxon>Bacteroidota</taxon>
        <taxon>Cytophagia</taxon>
        <taxon>Cytophagales</taxon>
        <taxon>Marivirgaceae</taxon>
        <taxon>Marivirga</taxon>
    </lineage>
</organism>
<dbReference type="eggNOG" id="ENOG50339YP">
    <property type="taxonomic scope" value="Bacteria"/>
</dbReference>